<reference evidence="2" key="1">
    <citation type="submission" date="2017-08" db="EMBL/GenBank/DDBJ databases">
        <title>A dynamic microbial community with high functional redundancy inhabits the cold, oxic subseafloor aquifer.</title>
        <authorList>
            <person name="Tully B.J."/>
            <person name="Wheat C.G."/>
            <person name="Glazer B.T."/>
            <person name="Huber J.A."/>
        </authorList>
    </citation>
    <scope>NUCLEOTIDE SEQUENCE [LARGE SCALE GENOMIC DNA]</scope>
</reference>
<proteinExistence type="predicted"/>
<dbReference type="PROSITE" id="PS51257">
    <property type="entry name" value="PROKAR_LIPOPROTEIN"/>
    <property type="match status" value="1"/>
</dbReference>
<gene>
    <name evidence="1" type="ORF">COA96_09455</name>
</gene>
<name>A0A2A5AYU7_9GAMM</name>
<accession>A0A2A5AYU7</accession>
<dbReference type="AlphaFoldDB" id="A0A2A5AYU7"/>
<sequence length="176" mass="19511">MILESKFIAAAVISVGLMLGGCSEPVQDSLVGSADFLDQNDDGVEDIIYEFEGDFYYELVDRNFDGEVDESHKYGLDDRIVSSKVDSNLDGYLETSISYEYGSVSKVNVDRVRDGLVDISFIYAEGEVVSAEKYYHQTEVEAARIGKIAFEFGYPISNEVIGTTEISSLEFSNKSQ</sequence>
<evidence type="ECO:0000313" key="2">
    <source>
        <dbReference type="Proteomes" id="UP000218327"/>
    </source>
</evidence>
<comment type="caution">
    <text evidence="1">The sequence shown here is derived from an EMBL/GenBank/DDBJ whole genome shotgun (WGS) entry which is preliminary data.</text>
</comment>
<protein>
    <submittedName>
        <fullName evidence="1">Uncharacterized protein</fullName>
    </submittedName>
</protein>
<evidence type="ECO:0000313" key="1">
    <source>
        <dbReference type="EMBL" id="PCJ24463.1"/>
    </source>
</evidence>
<organism evidence="1 2">
    <name type="scientific">SAR86 cluster bacterium</name>
    <dbReference type="NCBI Taxonomy" id="2030880"/>
    <lineage>
        <taxon>Bacteria</taxon>
        <taxon>Pseudomonadati</taxon>
        <taxon>Pseudomonadota</taxon>
        <taxon>Gammaproteobacteria</taxon>
        <taxon>SAR86 cluster</taxon>
    </lineage>
</organism>
<dbReference type="Proteomes" id="UP000218327">
    <property type="component" value="Unassembled WGS sequence"/>
</dbReference>
<dbReference type="EMBL" id="NVVJ01000026">
    <property type="protein sequence ID" value="PCJ24463.1"/>
    <property type="molecule type" value="Genomic_DNA"/>
</dbReference>